<dbReference type="Gene3D" id="3.40.50.10320">
    <property type="entry name" value="LmbE-like"/>
    <property type="match status" value="1"/>
</dbReference>
<name>A0ABT3GPG8_9BACT</name>
<proteinExistence type="predicted"/>
<dbReference type="RefSeq" id="WP_264489484.1">
    <property type="nucleotide sequence ID" value="NZ_JAPDDT010000014.1"/>
</dbReference>
<accession>A0ABT3GPG8</accession>
<sequence>MWSKLSQRLTDPLFYRKRWLQLLRPLRPPRAPRPVTLDHLLEAGGPVIAVFAHPDDELFASCLLCELAARGVPFHLICLTRGEGGITGGMSREELGRIREAELRASAAALGATSVEFLDHVDPLGLEHRTFAPDVSPLDLAAKLRGLLEKHRPTLLITHGSGGEYWHPAHLLVRSAVLLASEGKHDILTIHAWQDGHPLPGMLNRDDPADLTIDGSPHRSQRLDAFRAHASQHDYFAGHGGSLEGYVDLSAKEAFQHYGPTSSTRTR</sequence>
<dbReference type="EMBL" id="JAPDDT010000014">
    <property type="protein sequence ID" value="MCW1925376.1"/>
    <property type="molecule type" value="Genomic_DNA"/>
</dbReference>
<dbReference type="SUPFAM" id="SSF102588">
    <property type="entry name" value="LmbE-like"/>
    <property type="match status" value="1"/>
</dbReference>
<dbReference type="PANTHER" id="PTHR12993">
    <property type="entry name" value="N-ACETYLGLUCOSAMINYL-PHOSPHATIDYLINOSITOL DE-N-ACETYLASE-RELATED"/>
    <property type="match status" value="1"/>
</dbReference>
<dbReference type="Pfam" id="PF02585">
    <property type="entry name" value="PIG-L"/>
    <property type="match status" value="1"/>
</dbReference>
<reference evidence="1 2" key="1">
    <citation type="submission" date="2022-10" db="EMBL/GenBank/DDBJ databases">
        <title>Luteolibacter arcticus strain CCTCC AB 2014275, whole genome shotgun sequencing project.</title>
        <authorList>
            <person name="Zhao G."/>
            <person name="Shen L."/>
        </authorList>
    </citation>
    <scope>NUCLEOTIDE SEQUENCE [LARGE SCALE GENOMIC DNA]</scope>
    <source>
        <strain evidence="1 2">CCTCC AB 2014275</strain>
    </source>
</reference>
<dbReference type="InterPro" id="IPR024078">
    <property type="entry name" value="LmbE-like_dom_sf"/>
</dbReference>
<dbReference type="Proteomes" id="UP001320876">
    <property type="component" value="Unassembled WGS sequence"/>
</dbReference>
<gene>
    <name evidence="1" type="ORF">OKA05_22640</name>
</gene>
<evidence type="ECO:0000313" key="2">
    <source>
        <dbReference type="Proteomes" id="UP001320876"/>
    </source>
</evidence>
<keyword evidence="2" id="KW-1185">Reference proteome</keyword>
<protein>
    <submittedName>
        <fullName evidence="1">PIG-L family deacetylase</fullName>
    </submittedName>
</protein>
<organism evidence="1 2">
    <name type="scientific">Luteolibacter arcticus</name>
    <dbReference type="NCBI Taxonomy" id="1581411"/>
    <lineage>
        <taxon>Bacteria</taxon>
        <taxon>Pseudomonadati</taxon>
        <taxon>Verrucomicrobiota</taxon>
        <taxon>Verrucomicrobiia</taxon>
        <taxon>Verrucomicrobiales</taxon>
        <taxon>Verrucomicrobiaceae</taxon>
        <taxon>Luteolibacter</taxon>
    </lineage>
</organism>
<dbReference type="InterPro" id="IPR003737">
    <property type="entry name" value="GlcNAc_PI_deacetylase-related"/>
</dbReference>
<dbReference type="PANTHER" id="PTHR12993:SF11">
    <property type="entry name" value="N-ACETYLGLUCOSAMINYL-PHOSPHATIDYLINOSITOL DE-N-ACETYLASE"/>
    <property type="match status" value="1"/>
</dbReference>
<evidence type="ECO:0000313" key="1">
    <source>
        <dbReference type="EMBL" id="MCW1925376.1"/>
    </source>
</evidence>
<comment type="caution">
    <text evidence="1">The sequence shown here is derived from an EMBL/GenBank/DDBJ whole genome shotgun (WGS) entry which is preliminary data.</text>
</comment>